<dbReference type="Proteomes" id="UP000606194">
    <property type="component" value="Unassembled WGS sequence"/>
</dbReference>
<dbReference type="AlphaFoldDB" id="A0A918G8Q6"/>
<evidence type="ECO:0000313" key="3">
    <source>
        <dbReference type="EMBL" id="GGS23340.1"/>
    </source>
</evidence>
<proteinExistence type="predicted"/>
<accession>A0A918G8Q6</accession>
<keyword evidence="2" id="KW-0732">Signal</keyword>
<sequence>MVTVLLTLLMHVLACSHGLTAAPAQRAGIPWQTSPTACGQHISAKASDRANTAGSSTPSPDHDAHCCELDEPAAQPPRDLGLTNAPLPAVLPAGPAVAEPVVPPPALRRSPASFPAPSAGHTRALLGMWRT</sequence>
<reference evidence="3" key="2">
    <citation type="submission" date="2020-09" db="EMBL/GenBank/DDBJ databases">
        <authorList>
            <person name="Sun Q."/>
            <person name="Ohkuma M."/>
        </authorList>
    </citation>
    <scope>NUCLEOTIDE SEQUENCE</scope>
    <source>
        <strain evidence="3">JCM 4386</strain>
    </source>
</reference>
<evidence type="ECO:0000256" key="1">
    <source>
        <dbReference type="SAM" id="MobiDB-lite"/>
    </source>
</evidence>
<gene>
    <name evidence="3" type="ORF">GCM10010269_72780</name>
</gene>
<feature type="chain" id="PRO_5039567073" description="Secreted protein" evidence="2">
    <location>
        <begin position="22"/>
        <end position="131"/>
    </location>
</feature>
<dbReference type="EMBL" id="BMTL01000042">
    <property type="protein sequence ID" value="GGS23340.1"/>
    <property type="molecule type" value="Genomic_DNA"/>
</dbReference>
<feature type="compositionally biased region" description="Polar residues" evidence="1">
    <location>
        <begin position="49"/>
        <end position="59"/>
    </location>
</feature>
<feature type="signal peptide" evidence="2">
    <location>
        <begin position="1"/>
        <end position="21"/>
    </location>
</feature>
<keyword evidence="4" id="KW-1185">Reference proteome</keyword>
<name>A0A918G8Q6_9ACTN</name>
<protein>
    <recommendedName>
        <fullName evidence="5">Secreted protein</fullName>
    </recommendedName>
</protein>
<evidence type="ECO:0000256" key="2">
    <source>
        <dbReference type="SAM" id="SignalP"/>
    </source>
</evidence>
<evidence type="ECO:0008006" key="5">
    <source>
        <dbReference type="Google" id="ProtNLM"/>
    </source>
</evidence>
<feature type="region of interest" description="Disordered" evidence="1">
    <location>
        <begin position="32"/>
        <end position="87"/>
    </location>
</feature>
<evidence type="ECO:0000313" key="4">
    <source>
        <dbReference type="Proteomes" id="UP000606194"/>
    </source>
</evidence>
<comment type="caution">
    <text evidence="3">The sequence shown here is derived from an EMBL/GenBank/DDBJ whole genome shotgun (WGS) entry which is preliminary data.</text>
</comment>
<organism evidence="3 4">
    <name type="scientific">Streptomyces humidus</name>
    <dbReference type="NCBI Taxonomy" id="52259"/>
    <lineage>
        <taxon>Bacteria</taxon>
        <taxon>Bacillati</taxon>
        <taxon>Actinomycetota</taxon>
        <taxon>Actinomycetes</taxon>
        <taxon>Kitasatosporales</taxon>
        <taxon>Streptomycetaceae</taxon>
        <taxon>Streptomyces</taxon>
    </lineage>
</organism>
<reference evidence="3" key="1">
    <citation type="journal article" date="2014" name="Int. J. Syst. Evol. Microbiol.">
        <title>Complete genome sequence of Corynebacterium casei LMG S-19264T (=DSM 44701T), isolated from a smear-ripened cheese.</title>
        <authorList>
            <consortium name="US DOE Joint Genome Institute (JGI-PGF)"/>
            <person name="Walter F."/>
            <person name="Albersmeier A."/>
            <person name="Kalinowski J."/>
            <person name="Ruckert C."/>
        </authorList>
    </citation>
    <scope>NUCLEOTIDE SEQUENCE</scope>
    <source>
        <strain evidence="3">JCM 4386</strain>
    </source>
</reference>